<accession>A0A328C7U2</accession>
<comment type="caution">
    <text evidence="1">The sequence shown here is derived from an EMBL/GenBank/DDBJ whole genome shotgun (WGS) entry which is preliminary data.</text>
</comment>
<proteinExistence type="predicted"/>
<keyword evidence="2" id="KW-1185">Reference proteome</keyword>
<protein>
    <recommendedName>
        <fullName evidence="3">YbjN domain-containing protein</fullName>
    </recommendedName>
</protein>
<dbReference type="Gene3D" id="3.30.1460.10">
    <property type="match status" value="1"/>
</dbReference>
<evidence type="ECO:0008006" key="3">
    <source>
        <dbReference type="Google" id="ProtNLM"/>
    </source>
</evidence>
<dbReference type="SUPFAM" id="SSF69635">
    <property type="entry name" value="Type III secretory system chaperone-like"/>
    <property type="match status" value="1"/>
</dbReference>
<sequence length="143" mass="16100">MVFMVTNDKIETFIIEHGLPFEQVQDGLWLIHDEVDHIDNIVVYHTPPVLTFRVKLMEAPEKATRDVLFKRLLELNATSMVAGAYGLEDDAVVIVDTLQSENLDHNEFQATIDALAIAVREHYEELRAIVGESRPAAEASSQV</sequence>
<evidence type="ECO:0000313" key="2">
    <source>
        <dbReference type="Proteomes" id="UP000249169"/>
    </source>
</evidence>
<dbReference type="InterPro" id="IPR054345">
    <property type="entry name" value="Tir-like"/>
</dbReference>
<dbReference type="Proteomes" id="UP000249169">
    <property type="component" value="Unassembled WGS sequence"/>
</dbReference>
<organism evidence="1 2">
    <name type="scientific">Lujinxingia litoralis</name>
    <dbReference type="NCBI Taxonomy" id="2211119"/>
    <lineage>
        <taxon>Bacteria</taxon>
        <taxon>Deltaproteobacteria</taxon>
        <taxon>Bradymonadales</taxon>
        <taxon>Lujinxingiaceae</taxon>
        <taxon>Lujinxingia</taxon>
    </lineage>
</organism>
<gene>
    <name evidence="1" type="ORF">DL240_05575</name>
</gene>
<name>A0A328C7U2_9DELT</name>
<dbReference type="EMBL" id="QHKO01000002">
    <property type="protein sequence ID" value="RAL23630.1"/>
    <property type="molecule type" value="Genomic_DNA"/>
</dbReference>
<dbReference type="Pfam" id="PF22550">
    <property type="entry name" value="CesT_Tir_1"/>
    <property type="match status" value="1"/>
</dbReference>
<dbReference type="AlphaFoldDB" id="A0A328C7U2"/>
<evidence type="ECO:0000313" key="1">
    <source>
        <dbReference type="EMBL" id="RAL23630.1"/>
    </source>
</evidence>
<reference evidence="1 2" key="1">
    <citation type="submission" date="2018-05" db="EMBL/GenBank/DDBJ databases">
        <title>Lujinxingia marina gen. nov. sp. nov., a new facultative anaerobic member of the class Deltaproteobacteria, and proposal of Lujinxingaceae fam. nov.</title>
        <authorList>
            <person name="Li C.-M."/>
        </authorList>
    </citation>
    <scope>NUCLEOTIDE SEQUENCE [LARGE SCALE GENOMIC DNA]</scope>
    <source>
        <strain evidence="1 2">B210</strain>
    </source>
</reference>